<sequence>MSREAKFSCGRDYFYTSHLYDALSESAGQGFDFICVNMAGPRYVRGGVCDNTADKREEPMSRSDLTLSTNDWNQLIVGKISSWINLEHSSKKVRESHEKAFYEELSYATHLSIPAVLVELNSSDCENLSSSLVAYLQQTNQHVWVKVPLTYPLNKEYSFNIEEVGREDPWEWWTKFYALCGCNKKISVVLEIGTRCVEAMVIDRWTGEPVKAYSVSTESFSSNQKGFPVLNKSTQSVINSLFKLNCQGILTGTNHVNKLMGITTYIQYLQHLWSIRDNESPVREFARGYEDFLQCPLQPLQDNLESQTYEMFEKDPVKYVRYEEAVKQALLDIKERETYQGKDVVVMVVGAGRGPLVKGTISASKATGISVKIFAVEKNPNAIITLRNLNIKEWNSLVTIVSSDMRLWTPPELADIIVSELLGSFGDNELSPECLDGAQHLLKPDAISIPTSYTSFLAPVSSTKLYNALANCVDPSKPAEAPYETPYVVYLHNVYLPAPCKPLFTFTHPNLQQNSNERYTQLQFEFSQNSVIHGFVGYFSSNLYKDITISIHPTTYSIGMFSWFPMYFPIRQPLYVEYADRVLVNFWRRVGKNKVWYEWSVSSPRASGVHNSGGKCYSIGL</sequence>
<feature type="binding site" evidence="6">
    <location>
        <begin position="404"/>
        <end position="405"/>
    </location>
    <ligand>
        <name>S-adenosyl-L-methionine</name>
        <dbReference type="ChEBI" id="CHEBI:59789"/>
    </ligand>
</feature>
<evidence type="ECO:0000256" key="3">
    <source>
        <dbReference type="ARBA" id="ARBA00022691"/>
    </source>
</evidence>
<dbReference type="InterPro" id="IPR025799">
    <property type="entry name" value="Arg_MeTrfase"/>
</dbReference>
<evidence type="ECO:0000259" key="9">
    <source>
        <dbReference type="Pfam" id="PF17285"/>
    </source>
</evidence>
<comment type="caution">
    <text evidence="11">The sequence shown here is derived from an EMBL/GenBank/DDBJ whole genome shotgun (WGS) entry which is preliminary data.</text>
</comment>
<dbReference type="Pfam" id="PF17285">
    <property type="entry name" value="PRMT5_TIM"/>
    <property type="match status" value="1"/>
</dbReference>
<organism evidence="11 12">
    <name type="scientific">Oopsacas minuta</name>
    <dbReference type="NCBI Taxonomy" id="111878"/>
    <lineage>
        <taxon>Eukaryota</taxon>
        <taxon>Metazoa</taxon>
        <taxon>Porifera</taxon>
        <taxon>Hexactinellida</taxon>
        <taxon>Hexasterophora</taxon>
        <taxon>Lyssacinosida</taxon>
        <taxon>Leucopsacidae</taxon>
        <taxon>Oopsacas</taxon>
    </lineage>
</organism>
<feature type="active site" description="Proton donor/acceptor" evidence="5">
    <location>
        <position position="429"/>
    </location>
</feature>
<dbReference type="GO" id="GO:0005634">
    <property type="term" value="C:nucleus"/>
    <property type="evidence" value="ECO:0007669"/>
    <property type="project" value="TreeGrafter"/>
</dbReference>
<dbReference type="FunFam" id="2.70.160.11:FF:000003">
    <property type="entry name" value="Protein arginine N-methyltransferase 5"/>
    <property type="match status" value="1"/>
</dbReference>
<dbReference type="Pfam" id="PF17286">
    <property type="entry name" value="PRMT5_C"/>
    <property type="match status" value="1"/>
</dbReference>
<dbReference type="InterPro" id="IPR029063">
    <property type="entry name" value="SAM-dependent_MTases_sf"/>
</dbReference>
<feature type="domain" description="PRMT5 arginine-N-methyltransferase" evidence="8">
    <location>
        <begin position="283"/>
        <end position="449"/>
    </location>
</feature>
<keyword evidence="1 4" id="KW-0489">Methyltransferase</keyword>
<dbReference type="GO" id="GO:0032259">
    <property type="term" value="P:methylation"/>
    <property type="evidence" value="ECO:0007669"/>
    <property type="project" value="UniProtKB-KW"/>
</dbReference>
<evidence type="ECO:0000259" key="8">
    <source>
        <dbReference type="Pfam" id="PF05185"/>
    </source>
</evidence>
<evidence type="ECO:0000256" key="7">
    <source>
        <dbReference type="PIRSR" id="PIRSR015894-3"/>
    </source>
</evidence>
<feature type="domain" description="PRMT5 TIM barrel" evidence="9">
    <location>
        <begin position="30"/>
        <end position="272"/>
    </location>
</feature>
<evidence type="ECO:0000256" key="1">
    <source>
        <dbReference type="ARBA" id="ARBA00022603"/>
    </source>
</evidence>
<dbReference type="AlphaFoldDB" id="A0AAV7JEP5"/>
<feature type="site" description="Critical for specifying symmetric addition of methyl groups" evidence="7">
    <location>
        <position position="312"/>
    </location>
</feature>
<feature type="active site" description="Proton donor/acceptor" evidence="5">
    <location>
        <position position="420"/>
    </location>
</feature>
<feature type="binding site" evidence="6">
    <location>
        <position position="309"/>
    </location>
    <ligand>
        <name>S-adenosyl-L-methionine</name>
        <dbReference type="ChEBI" id="CHEBI:59789"/>
    </ligand>
</feature>
<feature type="domain" description="PRMT5 oligomerisation" evidence="10">
    <location>
        <begin position="452"/>
        <end position="619"/>
    </location>
</feature>
<evidence type="ECO:0000256" key="2">
    <source>
        <dbReference type="ARBA" id="ARBA00022679"/>
    </source>
</evidence>
<dbReference type="Pfam" id="PF05185">
    <property type="entry name" value="PRMT5"/>
    <property type="match status" value="1"/>
</dbReference>
<evidence type="ECO:0000259" key="10">
    <source>
        <dbReference type="Pfam" id="PF17286"/>
    </source>
</evidence>
<dbReference type="Proteomes" id="UP001165289">
    <property type="component" value="Unassembled WGS sequence"/>
</dbReference>
<dbReference type="PROSITE" id="PS51678">
    <property type="entry name" value="SAM_MT_PRMT"/>
    <property type="match status" value="1"/>
</dbReference>
<dbReference type="Gene3D" id="3.40.50.150">
    <property type="entry name" value="Vaccinia Virus protein VP39"/>
    <property type="match status" value="1"/>
</dbReference>
<dbReference type="InterPro" id="IPR035075">
    <property type="entry name" value="PRMT5"/>
</dbReference>
<keyword evidence="2 4" id="KW-0808">Transferase</keyword>
<dbReference type="GO" id="GO:0006355">
    <property type="term" value="P:regulation of DNA-templated transcription"/>
    <property type="evidence" value="ECO:0007669"/>
    <property type="project" value="TreeGrafter"/>
</dbReference>
<keyword evidence="3 4" id="KW-0949">S-adenosyl-L-methionine</keyword>
<dbReference type="Gene3D" id="3.20.20.150">
    <property type="entry name" value="Divalent-metal-dependent TIM barrel enzymes"/>
    <property type="match status" value="1"/>
</dbReference>
<accession>A0AAV7JEP5</accession>
<evidence type="ECO:0000313" key="11">
    <source>
        <dbReference type="EMBL" id="KAI6647232.1"/>
    </source>
</evidence>
<dbReference type="PANTHER" id="PTHR10738:SF0">
    <property type="entry name" value="PROTEIN ARGININE N-METHYLTRANSFERASE 5"/>
    <property type="match status" value="1"/>
</dbReference>
<evidence type="ECO:0000256" key="6">
    <source>
        <dbReference type="PIRSR" id="PIRSR015894-2"/>
    </source>
</evidence>
<evidence type="ECO:0000313" key="12">
    <source>
        <dbReference type="Proteomes" id="UP001165289"/>
    </source>
</evidence>
<dbReference type="EMBL" id="JAKMXF010000343">
    <property type="protein sequence ID" value="KAI6647232.1"/>
    <property type="molecule type" value="Genomic_DNA"/>
</dbReference>
<dbReference type="GO" id="GO:0016274">
    <property type="term" value="F:protein-arginine N-methyltransferase activity"/>
    <property type="evidence" value="ECO:0007669"/>
    <property type="project" value="InterPro"/>
</dbReference>
<dbReference type="InterPro" id="IPR007857">
    <property type="entry name" value="Arg_MeTrfase_PRMT5"/>
</dbReference>
<dbReference type="InterPro" id="IPR035247">
    <property type="entry name" value="PRMT5_TIM"/>
</dbReference>
<dbReference type="InterPro" id="IPR035248">
    <property type="entry name" value="PRMT5_C"/>
</dbReference>
<evidence type="ECO:0000256" key="5">
    <source>
        <dbReference type="PIRSR" id="PIRSR015894-1"/>
    </source>
</evidence>
<feature type="binding site" evidence="6">
    <location>
        <begin position="318"/>
        <end position="319"/>
    </location>
    <ligand>
        <name>S-adenosyl-L-methionine</name>
        <dbReference type="ChEBI" id="CHEBI:59789"/>
    </ligand>
</feature>
<dbReference type="GO" id="GO:0005829">
    <property type="term" value="C:cytosol"/>
    <property type="evidence" value="ECO:0007669"/>
    <property type="project" value="TreeGrafter"/>
</dbReference>
<proteinExistence type="inferred from homology"/>
<dbReference type="Gene3D" id="2.70.160.11">
    <property type="entry name" value="Hnrnp arginine n-methyltransferase1"/>
    <property type="match status" value="1"/>
</dbReference>
<reference evidence="11 12" key="1">
    <citation type="journal article" date="2023" name="BMC Biol.">
        <title>The compact genome of the sponge Oopsacas minuta (Hexactinellida) is lacking key metazoan core genes.</title>
        <authorList>
            <person name="Santini S."/>
            <person name="Schenkelaars Q."/>
            <person name="Jourda C."/>
            <person name="Duchesne M."/>
            <person name="Belahbib H."/>
            <person name="Rocher C."/>
            <person name="Selva M."/>
            <person name="Riesgo A."/>
            <person name="Vervoort M."/>
            <person name="Leys S.P."/>
            <person name="Kodjabachian L."/>
            <person name="Le Bivic A."/>
            <person name="Borchiellini C."/>
            <person name="Claverie J.M."/>
            <person name="Renard E."/>
        </authorList>
    </citation>
    <scope>NUCLEOTIDE SEQUENCE [LARGE SCALE GENOMIC DNA]</scope>
    <source>
        <strain evidence="11">SPO-2</strain>
    </source>
</reference>
<feature type="binding site" evidence="6">
    <location>
        <position position="377"/>
    </location>
    <ligand>
        <name>S-adenosyl-L-methionine</name>
        <dbReference type="ChEBI" id="CHEBI:59789"/>
    </ligand>
</feature>
<evidence type="ECO:0000256" key="4">
    <source>
        <dbReference type="PIRNR" id="PIRNR015894"/>
    </source>
</evidence>
<gene>
    <name evidence="11" type="ORF">LOD99_12229</name>
</gene>
<comment type="similarity">
    <text evidence="4">Belongs to the class I-like SAM-binding methyltransferase superfamily.</text>
</comment>
<keyword evidence="12" id="KW-1185">Reference proteome</keyword>
<dbReference type="PIRSF" id="PIRSF015894">
    <property type="entry name" value="Skb1_MeTrfase"/>
    <property type="match status" value="1"/>
</dbReference>
<dbReference type="SUPFAM" id="SSF53335">
    <property type="entry name" value="S-adenosyl-L-methionine-dependent methyltransferases"/>
    <property type="match status" value="1"/>
</dbReference>
<dbReference type="PANTHER" id="PTHR10738">
    <property type="entry name" value="PROTEIN ARGININE N-METHYLTRANSFERASE 5"/>
    <property type="match status" value="1"/>
</dbReference>
<protein>
    <recommendedName>
        <fullName evidence="4">Protein arginine N-methyltransferase</fullName>
    </recommendedName>
</protein>
<name>A0AAV7JEP5_9METZ</name>